<organism evidence="2 3">
    <name type="scientific">Xylella fastidiosa subsp. multiplex</name>
    <dbReference type="NCBI Taxonomy" id="644357"/>
    <lineage>
        <taxon>Bacteria</taxon>
        <taxon>Pseudomonadati</taxon>
        <taxon>Pseudomonadota</taxon>
        <taxon>Gammaproteobacteria</taxon>
        <taxon>Lysobacterales</taxon>
        <taxon>Lysobacteraceae</taxon>
        <taxon>Xylella</taxon>
    </lineage>
</organism>
<gene>
    <name evidence="2" type="ORF">FG476_09580</name>
</gene>
<dbReference type="Proteomes" id="UP000474061">
    <property type="component" value="Unassembled WGS sequence"/>
</dbReference>
<evidence type="ECO:0000313" key="3">
    <source>
        <dbReference type="Proteomes" id="UP000474061"/>
    </source>
</evidence>
<proteinExistence type="predicted"/>
<name>A0A9Q4MJA2_XYLFS</name>
<reference evidence="2" key="1">
    <citation type="submission" date="2019-05" db="EMBL/GenBank/DDBJ databases">
        <authorList>
            <person name="Castillo A."/>
            <person name="Giampetruzzi A."/>
            <person name="Landa B."/>
            <person name="Saponari M."/>
            <person name="Almeida R.P.P."/>
            <person name="Moralejo E."/>
            <person name="Marco-Noales E."/>
            <person name="Velasco-Amo M.P."/>
            <person name="Roman-Ecija M."/>
            <person name="Navarro I."/>
            <person name="Monterde A."/>
            <person name="Barbe S."/>
        </authorList>
    </citation>
    <scope>NUCLEOTIDE SEQUENCE</scope>
    <source>
        <strain evidence="2">XYL1981</strain>
    </source>
</reference>
<protein>
    <submittedName>
        <fullName evidence="2">Uncharacterized protein</fullName>
    </submittedName>
</protein>
<reference evidence="2" key="2">
    <citation type="journal article" date="2020" name="Appl. Environ. Microbiol.">
        <title>Multiple intercontinental introductions associated with the emergence of a plant pathogen in Europe.</title>
        <authorList>
            <person name="Landa B.B."/>
            <person name="Castillo A.I."/>
            <person name="Giampetruzzi A."/>
            <person name="Kahn A."/>
            <person name="Roman-Ecija M."/>
            <person name="Velasco-Amo M.P."/>
            <person name="Navas-Cortes J.A."/>
            <person name="Marco-Noales E."/>
            <person name="Barbe S."/>
            <person name="Moralejo E."/>
            <person name="Coletta-Filho H.D."/>
            <person name="Saldarelli P."/>
            <person name="Saponari M."/>
            <person name="Almeida R.P.P."/>
        </authorList>
    </citation>
    <scope>NUCLEOTIDE SEQUENCE</scope>
    <source>
        <strain evidence="2">XYL1981</strain>
    </source>
</reference>
<keyword evidence="1" id="KW-0812">Transmembrane</keyword>
<comment type="caution">
    <text evidence="2">The sequence shown here is derived from an EMBL/GenBank/DDBJ whole genome shotgun (WGS) entry which is preliminary data.</text>
</comment>
<evidence type="ECO:0000256" key="1">
    <source>
        <dbReference type="SAM" id="Phobius"/>
    </source>
</evidence>
<dbReference type="EMBL" id="VDCJ01000350">
    <property type="protein sequence ID" value="MRU24302.1"/>
    <property type="molecule type" value="Genomic_DNA"/>
</dbReference>
<evidence type="ECO:0000313" key="2">
    <source>
        <dbReference type="EMBL" id="MRU24302.1"/>
    </source>
</evidence>
<keyword evidence="1" id="KW-0472">Membrane</keyword>
<sequence length="59" mass="6576">MAGIGSSLGNVNLNTDYICISTEFFQTDLVVLMMQYSTLVDVIILLKMVRVVGLFLFNN</sequence>
<feature type="transmembrane region" description="Helical" evidence="1">
    <location>
        <begin position="36"/>
        <end position="57"/>
    </location>
</feature>
<accession>A0A9Q4MJA2</accession>
<keyword evidence="1" id="KW-1133">Transmembrane helix</keyword>
<dbReference type="AlphaFoldDB" id="A0A9Q4MJA2"/>